<gene>
    <name evidence="1" type="ORF">POL25_07855</name>
</gene>
<keyword evidence="2" id="KW-1185">Reference proteome</keyword>
<evidence type="ECO:0000313" key="1">
    <source>
        <dbReference type="EMBL" id="MDC0716802.1"/>
    </source>
</evidence>
<proteinExistence type="predicted"/>
<evidence type="ECO:0000313" key="2">
    <source>
        <dbReference type="Proteomes" id="UP001221686"/>
    </source>
</evidence>
<dbReference type="RefSeq" id="WP_272085291.1">
    <property type="nucleotide sequence ID" value="NZ_JAQNDL010000001.1"/>
</dbReference>
<organism evidence="1 2">
    <name type="scientific">Nannocystis bainbridge</name>
    <dbReference type="NCBI Taxonomy" id="2995303"/>
    <lineage>
        <taxon>Bacteria</taxon>
        <taxon>Pseudomonadati</taxon>
        <taxon>Myxococcota</taxon>
        <taxon>Polyangia</taxon>
        <taxon>Nannocystales</taxon>
        <taxon>Nannocystaceae</taxon>
        <taxon>Nannocystis</taxon>
    </lineage>
</organism>
<protein>
    <recommendedName>
        <fullName evidence="3">Lipoprotein</fullName>
    </recommendedName>
</protein>
<accession>A0ABT5DT33</accession>
<name>A0ABT5DT33_9BACT</name>
<sequence>MRSKPARHRCALALGLGLVACHEPTDGATCLPPARPLDDVVEIPLDDIAANAPPWAQTLRWYCEDPPPDELLDGWYTSALIWVDGEDCDPCDRERIASLAVTQVCDAEGPPALRLLCGPIPLSLEPWQRKGCVYAVATTSGCVY</sequence>
<dbReference type="EMBL" id="JAQNDL010000001">
    <property type="protein sequence ID" value="MDC0716802.1"/>
    <property type="molecule type" value="Genomic_DNA"/>
</dbReference>
<reference evidence="1 2" key="1">
    <citation type="submission" date="2022-11" db="EMBL/GenBank/DDBJ databases">
        <title>Minimal conservation of predation-associated metabolite biosynthetic gene clusters underscores biosynthetic potential of Myxococcota including descriptions for ten novel species: Archangium lansinium sp. nov., Myxococcus landrumus sp. nov., Nannocystis bai.</title>
        <authorList>
            <person name="Ahearne A."/>
            <person name="Stevens C."/>
            <person name="Dowd S."/>
        </authorList>
    </citation>
    <scope>NUCLEOTIDE SEQUENCE [LARGE SCALE GENOMIC DNA]</scope>
    <source>
        <strain evidence="1 2">BB15-2</strain>
    </source>
</reference>
<evidence type="ECO:0008006" key="3">
    <source>
        <dbReference type="Google" id="ProtNLM"/>
    </source>
</evidence>
<comment type="caution">
    <text evidence="1">The sequence shown here is derived from an EMBL/GenBank/DDBJ whole genome shotgun (WGS) entry which is preliminary data.</text>
</comment>
<dbReference type="PROSITE" id="PS51257">
    <property type="entry name" value="PROKAR_LIPOPROTEIN"/>
    <property type="match status" value="1"/>
</dbReference>
<dbReference type="Proteomes" id="UP001221686">
    <property type="component" value="Unassembled WGS sequence"/>
</dbReference>